<dbReference type="PROSITE" id="PS51257">
    <property type="entry name" value="PROKAR_LIPOPROTEIN"/>
    <property type="match status" value="1"/>
</dbReference>
<feature type="chain" id="PRO_5009943963" evidence="2">
    <location>
        <begin position="25"/>
        <end position="243"/>
    </location>
</feature>
<gene>
    <name evidence="3" type="ORF">SAMN05421774_11064</name>
</gene>
<feature type="compositionally biased region" description="Gly residues" evidence="1">
    <location>
        <begin position="60"/>
        <end position="71"/>
    </location>
</feature>
<dbReference type="EMBL" id="FTOT01000010">
    <property type="protein sequence ID" value="SIT21799.1"/>
    <property type="molecule type" value="Genomic_DNA"/>
</dbReference>
<reference evidence="3 4" key="1">
    <citation type="submission" date="2017-01" db="EMBL/GenBank/DDBJ databases">
        <authorList>
            <person name="Mah S.A."/>
            <person name="Swanson W.J."/>
            <person name="Moy G.W."/>
            <person name="Vacquier V.D."/>
        </authorList>
    </citation>
    <scope>NUCLEOTIDE SEQUENCE [LARGE SCALE GENOMIC DNA]</scope>
    <source>
        <strain evidence="3 4">DSM 26375</strain>
    </source>
</reference>
<evidence type="ECO:0000256" key="1">
    <source>
        <dbReference type="SAM" id="MobiDB-lite"/>
    </source>
</evidence>
<dbReference type="AlphaFoldDB" id="A0A1N7QG86"/>
<feature type="region of interest" description="Disordered" evidence="1">
    <location>
        <begin position="56"/>
        <end position="91"/>
    </location>
</feature>
<proteinExistence type="predicted"/>
<organism evidence="3 4">
    <name type="scientific">Gemmobacter megaterium</name>
    <dbReference type="NCBI Taxonomy" id="1086013"/>
    <lineage>
        <taxon>Bacteria</taxon>
        <taxon>Pseudomonadati</taxon>
        <taxon>Pseudomonadota</taxon>
        <taxon>Alphaproteobacteria</taxon>
        <taxon>Rhodobacterales</taxon>
        <taxon>Paracoccaceae</taxon>
        <taxon>Gemmobacter</taxon>
    </lineage>
</organism>
<sequence length="243" mass="25256">MQNFRGLGLSLVLAGLGLAGCAPCADCRVDAVLGQDRRALADPALRAAAAQFLGDAAGPGRPGDAGPGSGTSSGLPRFRIDPDVLGPDSTTPYRLARNRQIALRLGHETALGRGLALDSGIRVGLGHSVYDLPQGMGVLSDPARIGFASLSVMPEVSLVQRIPLGALEGRLRLGGGWQVARSRTTVRSALLDVRHTGTTRRGTVWLGAGLADPARGMELTGEARVNQGGSPEFGAELRLRLDR</sequence>
<evidence type="ECO:0000313" key="4">
    <source>
        <dbReference type="Proteomes" id="UP000186141"/>
    </source>
</evidence>
<evidence type="ECO:0000313" key="3">
    <source>
        <dbReference type="EMBL" id="SIT21799.1"/>
    </source>
</evidence>
<keyword evidence="4" id="KW-1185">Reference proteome</keyword>
<keyword evidence="2" id="KW-0732">Signal</keyword>
<dbReference type="Proteomes" id="UP000186141">
    <property type="component" value="Unassembled WGS sequence"/>
</dbReference>
<evidence type="ECO:0000256" key="2">
    <source>
        <dbReference type="SAM" id="SignalP"/>
    </source>
</evidence>
<feature type="signal peptide" evidence="2">
    <location>
        <begin position="1"/>
        <end position="24"/>
    </location>
</feature>
<protein>
    <submittedName>
        <fullName evidence="3">Uncharacterized protein</fullName>
    </submittedName>
</protein>
<accession>A0A1N7QG86</accession>
<name>A0A1N7QG86_9RHOB</name>